<gene>
    <name evidence="2" type="ORF">COHA_010498</name>
</gene>
<evidence type="ECO:0000313" key="2">
    <source>
        <dbReference type="EMBL" id="KAI7835604.1"/>
    </source>
</evidence>
<keyword evidence="3" id="KW-1185">Reference proteome</keyword>
<comment type="caution">
    <text evidence="2">The sequence shown here is derived from an EMBL/GenBank/DDBJ whole genome shotgun (WGS) entry which is preliminary data.</text>
</comment>
<feature type="compositionally biased region" description="Low complexity" evidence="1">
    <location>
        <begin position="522"/>
        <end position="531"/>
    </location>
</feature>
<feature type="compositionally biased region" description="Low complexity" evidence="1">
    <location>
        <begin position="467"/>
        <end position="483"/>
    </location>
</feature>
<organism evidence="2 3">
    <name type="scientific">Chlorella ohadii</name>
    <dbReference type="NCBI Taxonomy" id="2649997"/>
    <lineage>
        <taxon>Eukaryota</taxon>
        <taxon>Viridiplantae</taxon>
        <taxon>Chlorophyta</taxon>
        <taxon>core chlorophytes</taxon>
        <taxon>Trebouxiophyceae</taxon>
        <taxon>Chlorellales</taxon>
        <taxon>Chlorellaceae</taxon>
        <taxon>Chlorella clade</taxon>
        <taxon>Chlorella</taxon>
    </lineage>
</organism>
<feature type="compositionally biased region" description="Polar residues" evidence="1">
    <location>
        <begin position="536"/>
        <end position="545"/>
    </location>
</feature>
<feature type="compositionally biased region" description="Low complexity" evidence="1">
    <location>
        <begin position="559"/>
        <end position="588"/>
    </location>
</feature>
<feature type="region of interest" description="Disordered" evidence="1">
    <location>
        <begin position="367"/>
        <end position="658"/>
    </location>
</feature>
<feature type="region of interest" description="Disordered" evidence="1">
    <location>
        <begin position="297"/>
        <end position="317"/>
    </location>
</feature>
<dbReference type="Proteomes" id="UP001205105">
    <property type="component" value="Unassembled WGS sequence"/>
</dbReference>
<accession>A0AAD5DJR4</accession>
<evidence type="ECO:0000313" key="3">
    <source>
        <dbReference type="Proteomes" id="UP001205105"/>
    </source>
</evidence>
<dbReference type="AlphaFoldDB" id="A0AAD5DJR4"/>
<protein>
    <submittedName>
        <fullName evidence="2">Uncharacterized protein</fullName>
    </submittedName>
</protein>
<proteinExistence type="predicted"/>
<sequence length="700" mass="73440">MAAVGPLLTFADTRHERAFAAHFHTSHRSNDTFFFRMGAVVNLLALTLPLRQRQWWPVCFGLFESAVLASAALTTSKAPTLYLRWRTAIVAAVYSLHVLISQTLAPSIASPGCRGNLLGFWLQELNMSLAPWIALISLSTPLLLKHAVLAQAAVVATTLACSRARQQLSFSLCELSGQRYVQAAGLLSAAAACVLPPPLGGALLDFQRQHLRQGPTAFHAVQTALLLCLAYCAGLRLYALTNHLIAKHVEREDGDAVAAAAALFAVTAKSLESGGSVQANAREQVQRRHYSVMDQLKEVSERQQAGESLPDDPPPSCVIQRATRLKELTRQLRQFSSQGLSSITSPRTARQICRIFRLGDAAFEEWEAQQRGRGRKAGGGKGSGGKGRRARTPSPKKSGKRKTPERQPRGASRLAPDSSPVAAAAAAAQGVPQAQRRRSCEEEGDSLVPKQLFVGAGAGSADSLAEASAAPSQPGGQQGQQRQACDEWAAFKAFMASPRRPPASSSSSAPASAMPQPVERPQQAAQQAQQQPMDVDSSQQGSPISAASPAAVEEQQAVPLSLAAGGLASSPSSRAAAAPLSPRQAALAGTPPDLTPEKLLPAPGLAGGLYSAPVDKENGSSLGSWAWGSSLDGPEGQPAPGATAAAAPAAPANRSRPHAAVRRGLLVLESPATERAAAAREKMAAEAAEVLAADVLRLLR</sequence>
<reference evidence="2" key="1">
    <citation type="submission" date="2020-11" db="EMBL/GenBank/DDBJ databases">
        <title>Chlorella ohadii genome sequencing and assembly.</title>
        <authorList>
            <person name="Murik O."/>
            <person name="Treves H."/>
            <person name="Kedem I."/>
            <person name="Shotland Y."/>
            <person name="Kaplan A."/>
        </authorList>
    </citation>
    <scope>NUCLEOTIDE SEQUENCE</scope>
    <source>
        <strain evidence="2">1</strain>
    </source>
</reference>
<name>A0AAD5DJR4_9CHLO</name>
<feature type="compositionally biased region" description="Low complexity" evidence="1">
    <location>
        <begin position="495"/>
        <end position="515"/>
    </location>
</feature>
<evidence type="ECO:0000256" key="1">
    <source>
        <dbReference type="SAM" id="MobiDB-lite"/>
    </source>
</evidence>
<feature type="compositionally biased region" description="Low complexity" evidence="1">
    <location>
        <begin position="599"/>
        <end position="654"/>
    </location>
</feature>
<dbReference type="EMBL" id="JADXDR010000244">
    <property type="protein sequence ID" value="KAI7835604.1"/>
    <property type="molecule type" value="Genomic_DNA"/>
</dbReference>